<dbReference type="KEGG" id="dci:103524496"/>
<evidence type="ECO:0000313" key="11">
    <source>
        <dbReference type="RefSeq" id="XP_026675685.1"/>
    </source>
</evidence>
<dbReference type="STRING" id="121845.A0A3Q0IMZ6"/>
<name>A0A3Q0IMZ6_DIACI</name>
<feature type="domain" description="NAB co-repressor" evidence="9">
    <location>
        <begin position="400"/>
        <end position="445"/>
    </location>
</feature>
<feature type="compositionally biased region" description="Low complexity" evidence="7">
    <location>
        <begin position="314"/>
        <end position="324"/>
    </location>
</feature>
<evidence type="ECO:0000259" key="9">
    <source>
        <dbReference type="Pfam" id="PF04905"/>
    </source>
</evidence>
<dbReference type="InterPro" id="IPR039040">
    <property type="entry name" value="NAB_fam"/>
</dbReference>
<dbReference type="InterPro" id="IPR038398">
    <property type="entry name" value="NCD2_sf"/>
</dbReference>
<feature type="region of interest" description="Disordered" evidence="7">
    <location>
        <begin position="258"/>
        <end position="279"/>
    </location>
</feature>
<feature type="region of interest" description="Disordered" evidence="7">
    <location>
        <begin position="151"/>
        <end position="186"/>
    </location>
</feature>
<evidence type="ECO:0000256" key="1">
    <source>
        <dbReference type="ARBA" id="ARBA00004123"/>
    </source>
</evidence>
<evidence type="ECO:0000313" key="10">
    <source>
        <dbReference type="Proteomes" id="UP000079169"/>
    </source>
</evidence>
<dbReference type="GeneID" id="103524496"/>
<feature type="domain" description="NAB co-repressor" evidence="9">
    <location>
        <begin position="194"/>
        <end position="240"/>
    </location>
</feature>
<feature type="compositionally biased region" description="Polar residues" evidence="7">
    <location>
        <begin position="258"/>
        <end position="267"/>
    </location>
</feature>
<feature type="region of interest" description="Disordered" evidence="7">
    <location>
        <begin position="362"/>
        <end position="381"/>
    </location>
</feature>
<dbReference type="Pfam" id="PF04904">
    <property type="entry name" value="SAM_NCD1"/>
    <property type="match status" value="1"/>
</dbReference>
<proteinExistence type="inferred from homology"/>
<feature type="compositionally biased region" description="Polar residues" evidence="7">
    <location>
        <begin position="338"/>
        <end position="354"/>
    </location>
</feature>
<accession>A0A3Q0IMZ6</accession>
<feature type="compositionally biased region" description="Low complexity" evidence="7">
    <location>
        <begin position="151"/>
        <end position="161"/>
    </location>
</feature>
<evidence type="ECO:0000256" key="7">
    <source>
        <dbReference type="SAM" id="MobiDB-lite"/>
    </source>
</evidence>
<comment type="subcellular location">
    <subcellularLocation>
        <location evidence="1">Nucleus</location>
    </subcellularLocation>
</comment>
<dbReference type="GO" id="GO:0005634">
    <property type="term" value="C:nucleus"/>
    <property type="evidence" value="ECO:0007669"/>
    <property type="project" value="UniProtKB-SubCell"/>
</dbReference>
<dbReference type="PANTHER" id="PTHR12623">
    <property type="entry name" value="NGFI-A BINDING PROTEIN"/>
    <property type="match status" value="1"/>
</dbReference>
<protein>
    <submittedName>
        <fullName evidence="11">NGFI-A-binding protein homolog</fullName>
    </submittedName>
</protein>
<dbReference type="Pfam" id="PF04905">
    <property type="entry name" value="NCD2"/>
    <property type="match status" value="2"/>
</dbReference>
<keyword evidence="4" id="KW-0805">Transcription regulation</keyword>
<dbReference type="GO" id="GO:0045892">
    <property type="term" value="P:negative regulation of DNA-templated transcription"/>
    <property type="evidence" value="ECO:0007669"/>
    <property type="project" value="InterPro"/>
</dbReference>
<dbReference type="RefSeq" id="XP_026675685.1">
    <property type="nucleotide sequence ID" value="XM_026819884.1"/>
</dbReference>
<dbReference type="InterPro" id="IPR006988">
    <property type="entry name" value="Nab_N"/>
</dbReference>
<feature type="compositionally biased region" description="Polar residues" evidence="7">
    <location>
        <begin position="173"/>
        <end position="186"/>
    </location>
</feature>
<evidence type="ECO:0000256" key="4">
    <source>
        <dbReference type="ARBA" id="ARBA00023015"/>
    </source>
</evidence>
<gene>
    <name evidence="11" type="primary">LOC103524496</name>
</gene>
<evidence type="ECO:0000256" key="5">
    <source>
        <dbReference type="ARBA" id="ARBA00023163"/>
    </source>
</evidence>
<dbReference type="CTD" id="3346237"/>
<feature type="region of interest" description="Disordered" evidence="7">
    <location>
        <begin position="299"/>
        <end position="354"/>
    </location>
</feature>
<dbReference type="Proteomes" id="UP000079169">
    <property type="component" value="Unplaced"/>
</dbReference>
<organism evidence="10 11">
    <name type="scientific">Diaphorina citri</name>
    <name type="common">Asian citrus psyllid</name>
    <dbReference type="NCBI Taxonomy" id="121845"/>
    <lineage>
        <taxon>Eukaryota</taxon>
        <taxon>Metazoa</taxon>
        <taxon>Ecdysozoa</taxon>
        <taxon>Arthropoda</taxon>
        <taxon>Hexapoda</taxon>
        <taxon>Insecta</taxon>
        <taxon>Pterygota</taxon>
        <taxon>Neoptera</taxon>
        <taxon>Paraneoptera</taxon>
        <taxon>Hemiptera</taxon>
        <taxon>Sternorrhyncha</taxon>
        <taxon>Psylloidea</taxon>
        <taxon>Psyllidae</taxon>
        <taxon>Diaphorininae</taxon>
        <taxon>Diaphorina</taxon>
    </lineage>
</organism>
<comment type="similarity">
    <text evidence="2">Belongs to the NAB family.</text>
</comment>
<dbReference type="AlphaFoldDB" id="A0A3Q0IMZ6"/>
<keyword evidence="10" id="KW-1185">Reference proteome</keyword>
<keyword evidence="5" id="KW-0804">Transcription</keyword>
<dbReference type="InterPro" id="IPR006989">
    <property type="entry name" value="NAB_co-repressor_dom"/>
</dbReference>
<evidence type="ECO:0000259" key="8">
    <source>
        <dbReference type="Pfam" id="PF04904"/>
    </source>
</evidence>
<keyword evidence="3" id="KW-0678">Repressor</keyword>
<reference evidence="11" key="1">
    <citation type="submission" date="2025-08" db="UniProtKB">
        <authorList>
            <consortium name="RefSeq"/>
        </authorList>
    </citation>
    <scope>IDENTIFICATION</scope>
</reference>
<keyword evidence="6" id="KW-0539">Nucleus</keyword>
<evidence type="ECO:0000256" key="6">
    <source>
        <dbReference type="ARBA" id="ARBA00023242"/>
    </source>
</evidence>
<dbReference type="GO" id="GO:0003712">
    <property type="term" value="F:transcription coregulator activity"/>
    <property type="evidence" value="ECO:0007669"/>
    <property type="project" value="InterPro"/>
</dbReference>
<dbReference type="Gene3D" id="1.20.120.2010">
    <property type="entry name" value="NAB conserved domain 2"/>
    <property type="match status" value="2"/>
</dbReference>
<dbReference type="PaxDb" id="121845-A0A3Q0IMZ6"/>
<evidence type="ECO:0000256" key="3">
    <source>
        <dbReference type="ARBA" id="ARBA00022491"/>
    </source>
</evidence>
<sequence>MAIDSNKRPMSLAETLCDLVRSFVTNESVGKIDKLVLTSTPNNEAELQLYRVMQRASLLAYYDTLLEMGGDDVQQLCEAGEEEFLEIMALVGMASKPLHVRRLQKALQEWTTNPAMFQTPLVSPGLPSTNFLTRSLPSFLGTTPPLVTSLSSPSVSSNVPLPSSPPPVESTSQNFSPGQSPAEVSSPLQLTPVLDDSQIAKLADIAQQLVRALPHLEPKAQNSKKKICKDLEAVFQMSDEVYFFNFSNIYLSTPGLFSSSNDGSTPESQEESQRARSNSLRIENSGEVWFMEVLGPRGLSESGSKSNDEDRQLSRSSLNRNNNSCFDSERGDTDDTDSQISFGNASSPGASQVVLSEEDAGRLEDNATPRRSHRCKPSTSPLGYSNAYNYDSYFHENRVQVSVNEAAAQMCKYVPALLTRRDELFPLARQVVRDSGYHYSKGHSKSTAPSFLNGDLNVINNKRLKLSDDHHQHSEENQQKIQRQNRLEQIGDELKTIDTRTEELLGNVHTDSQSICFPYQVVLSEEDAGRLEDNATPRRSHRCKPSTSPLGYSSNAYNYDSYFHENRVQVISSSGGNIIAVANPALSMSSLLSTSIKRELHSPVQSTPISSTGINC</sequence>
<evidence type="ECO:0000256" key="2">
    <source>
        <dbReference type="ARBA" id="ARBA00008864"/>
    </source>
</evidence>
<dbReference type="PANTHER" id="PTHR12623:SF10">
    <property type="entry name" value="NGFI-A-BINDING PROTEIN HOMOLOG"/>
    <property type="match status" value="1"/>
</dbReference>
<feature type="domain" description="Nab N-terminal" evidence="8">
    <location>
        <begin position="40"/>
        <end position="118"/>
    </location>
</feature>